<dbReference type="InterPro" id="IPR014312">
    <property type="entry name" value="Succ_DH_anchor"/>
</dbReference>
<evidence type="ECO:0000256" key="8">
    <source>
        <dbReference type="ARBA" id="ARBA00022532"/>
    </source>
</evidence>
<evidence type="ECO:0000313" key="18">
    <source>
        <dbReference type="Proteomes" id="UP000630142"/>
    </source>
</evidence>
<evidence type="ECO:0000256" key="5">
    <source>
        <dbReference type="ARBA" id="ARBA00011558"/>
    </source>
</evidence>
<keyword evidence="13 16" id="KW-1133">Transmembrane helix</keyword>
<dbReference type="GO" id="GO:0016020">
    <property type="term" value="C:membrane"/>
    <property type="evidence" value="ECO:0007669"/>
    <property type="project" value="UniProtKB-SubCell"/>
</dbReference>
<dbReference type="Gene3D" id="1.20.1300.10">
    <property type="entry name" value="Fumarate reductase/succinate dehydrogenase, transmembrane subunit"/>
    <property type="match status" value="1"/>
</dbReference>
<evidence type="ECO:0000256" key="11">
    <source>
        <dbReference type="ARBA" id="ARBA00022723"/>
    </source>
</evidence>
<keyword evidence="10 16" id="KW-0812">Transmembrane</keyword>
<comment type="pathway">
    <text evidence="4">Carbohydrate metabolism; tricarboxylic acid cycle.</text>
</comment>
<keyword evidence="18" id="KW-1185">Reference proteome</keyword>
<keyword evidence="14" id="KW-0408">Iron</keyword>
<comment type="subunit">
    <text evidence="5">Part of an enzyme complex containing four subunits: a flavoprotein, an iron-sulfur protein, plus two membrane-anchoring proteins, SdhC and SdhD.</text>
</comment>
<proteinExistence type="predicted"/>
<feature type="transmembrane region" description="Helical" evidence="16">
    <location>
        <begin position="60"/>
        <end position="80"/>
    </location>
</feature>
<evidence type="ECO:0000256" key="12">
    <source>
        <dbReference type="ARBA" id="ARBA00022982"/>
    </source>
</evidence>
<dbReference type="EMBL" id="BMZQ01000002">
    <property type="protein sequence ID" value="GHD18189.1"/>
    <property type="molecule type" value="Genomic_DNA"/>
</dbReference>
<evidence type="ECO:0000256" key="13">
    <source>
        <dbReference type="ARBA" id="ARBA00022989"/>
    </source>
</evidence>
<dbReference type="AlphaFoldDB" id="A0A8J3DRQ2"/>
<comment type="function">
    <text evidence="2">Membrane-anchoring subunit of succinate dehydrogenase (SDH).</text>
</comment>
<organism evidence="17 18">
    <name type="scientific">Tianweitania populi</name>
    <dbReference type="NCBI Taxonomy" id="1607949"/>
    <lineage>
        <taxon>Bacteria</taxon>
        <taxon>Pseudomonadati</taxon>
        <taxon>Pseudomonadota</taxon>
        <taxon>Alphaproteobacteria</taxon>
        <taxon>Hyphomicrobiales</taxon>
        <taxon>Phyllobacteriaceae</taxon>
        <taxon>Tianweitania</taxon>
    </lineage>
</organism>
<keyword evidence="8" id="KW-0816">Tricarboxylic acid cycle</keyword>
<evidence type="ECO:0000256" key="2">
    <source>
        <dbReference type="ARBA" id="ARBA00004050"/>
    </source>
</evidence>
<name>A0A8J3DRQ2_9HYPH</name>
<gene>
    <name evidence="17" type="ORF">GCM10016234_28220</name>
</gene>
<dbReference type="NCBIfam" id="TIGR02968">
    <property type="entry name" value="succ_dehyd_anc"/>
    <property type="match status" value="1"/>
</dbReference>
<evidence type="ECO:0000256" key="6">
    <source>
        <dbReference type="ARBA" id="ARBA00019425"/>
    </source>
</evidence>
<feature type="transmembrane region" description="Helical" evidence="16">
    <location>
        <begin position="101"/>
        <end position="125"/>
    </location>
</feature>
<evidence type="ECO:0000256" key="15">
    <source>
        <dbReference type="ARBA" id="ARBA00023136"/>
    </source>
</evidence>
<comment type="cofactor">
    <cofactor evidence="1">
        <name>heme</name>
        <dbReference type="ChEBI" id="CHEBI:30413"/>
    </cofactor>
</comment>
<dbReference type="UniPathway" id="UPA00223"/>
<evidence type="ECO:0000256" key="4">
    <source>
        <dbReference type="ARBA" id="ARBA00005163"/>
    </source>
</evidence>
<dbReference type="InterPro" id="IPR000701">
    <property type="entry name" value="SuccDH_FuR_B_TM-su"/>
</dbReference>
<evidence type="ECO:0000256" key="1">
    <source>
        <dbReference type="ARBA" id="ARBA00001971"/>
    </source>
</evidence>
<dbReference type="CDD" id="cd03495">
    <property type="entry name" value="SQR_TypeC_SdhD_like"/>
    <property type="match status" value="1"/>
</dbReference>
<keyword evidence="15 16" id="KW-0472">Membrane</keyword>
<dbReference type="Proteomes" id="UP000630142">
    <property type="component" value="Unassembled WGS sequence"/>
</dbReference>
<dbReference type="GO" id="GO:0006099">
    <property type="term" value="P:tricarboxylic acid cycle"/>
    <property type="evidence" value="ECO:0007669"/>
    <property type="project" value="UniProtKB-UniPathway"/>
</dbReference>
<keyword evidence="11" id="KW-0479">Metal-binding</keyword>
<dbReference type="GO" id="GO:0020037">
    <property type="term" value="F:heme binding"/>
    <property type="evidence" value="ECO:0007669"/>
    <property type="project" value="InterPro"/>
</dbReference>
<dbReference type="GO" id="GO:0046872">
    <property type="term" value="F:metal ion binding"/>
    <property type="evidence" value="ECO:0007669"/>
    <property type="project" value="UniProtKB-KW"/>
</dbReference>
<dbReference type="SUPFAM" id="SSF81343">
    <property type="entry name" value="Fumarate reductase respiratory complex transmembrane subunits"/>
    <property type="match status" value="1"/>
</dbReference>
<keyword evidence="7" id="KW-0813">Transport</keyword>
<dbReference type="InterPro" id="IPR034804">
    <property type="entry name" value="SQR/QFR_C/D"/>
</dbReference>
<evidence type="ECO:0000256" key="3">
    <source>
        <dbReference type="ARBA" id="ARBA00004141"/>
    </source>
</evidence>
<evidence type="ECO:0000256" key="14">
    <source>
        <dbReference type="ARBA" id="ARBA00023004"/>
    </source>
</evidence>
<evidence type="ECO:0000256" key="16">
    <source>
        <dbReference type="SAM" id="Phobius"/>
    </source>
</evidence>
<reference evidence="17" key="2">
    <citation type="submission" date="2020-09" db="EMBL/GenBank/DDBJ databases">
        <authorList>
            <person name="Sun Q."/>
            <person name="Kim S."/>
        </authorList>
    </citation>
    <scope>NUCLEOTIDE SEQUENCE</scope>
    <source>
        <strain evidence="17">KCTC 42249</strain>
    </source>
</reference>
<protein>
    <recommendedName>
        <fullName evidence="6">Succinate dehydrogenase hydrophobic membrane anchor subunit</fullName>
    </recommendedName>
</protein>
<accession>A0A8J3DRQ2</accession>
<dbReference type="Pfam" id="PF01127">
    <property type="entry name" value="Sdh_cyt"/>
    <property type="match status" value="1"/>
</dbReference>
<dbReference type="RefSeq" id="WP_189504871.1">
    <property type="nucleotide sequence ID" value="NZ_BMZQ01000002.1"/>
</dbReference>
<comment type="caution">
    <text evidence="17">The sequence shown here is derived from an EMBL/GenBank/DDBJ whole genome shotgun (WGS) entry which is preliminary data.</text>
</comment>
<evidence type="ECO:0000256" key="9">
    <source>
        <dbReference type="ARBA" id="ARBA00022617"/>
    </source>
</evidence>
<sequence length="127" mass="13780">MADMRTPLNRVRGLGSTKSGTSHFWAVRVSSAALLPLSLFVIGLVVSLAGSSFAEVRATLGQPLVWVPVMLFILISLEHMRLGMQEVVSDYIHNELVKVTLMMLNSFFVVLVGGICVFSLLKIAFGG</sequence>
<evidence type="ECO:0000256" key="7">
    <source>
        <dbReference type="ARBA" id="ARBA00022448"/>
    </source>
</evidence>
<comment type="subcellular location">
    <subcellularLocation>
        <location evidence="3">Membrane</location>
        <topology evidence="3">Multi-pass membrane protein</topology>
    </subcellularLocation>
</comment>
<keyword evidence="9" id="KW-0349">Heme</keyword>
<keyword evidence="12" id="KW-0249">Electron transport</keyword>
<evidence type="ECO:0000256" key="10">
    <source>
        <dbReference type="ARBA" id="ARBA00022692"/>
    </source>
</evidence>
<feature type="transmembrane region" description="Helical" evidence="16">
    <location>
        <begin position="32"/>
        <end position="54"/>
    </location>
</feature>
<evidence type="ECO:0000313" key="17">
    <source>
        <dbReference type="EMBL" id="GHD18189.1"/>
    </source>
</evidence>
<reference evidence="17" key="1">
    <citation type="journal article" date="2014" name="Int. J. Syst. Evol. Microbiol.">
        <title>Complete genome sequence of Corynebacterium casei LMG S-19264T (=DSM 44701T), isolated from a smear-ripened cheese.</title>
        <authorList>
            <consortium name="US DOE Joint Genome Institute (JGI-PGF)"/>
            <person name="Walter F."/>
            <person name="Albersmeier A."/>
            <person name="Kalinowski J."/>
            <person name="Ruckert C."/>
        </authorList>
    </citation>
    <scope>NUCLEOTIDE SEQUENCE</scope>
    <source>
        <strain evidence="17">KCTC 42249</strain>
    </source>
</reference>